<dbReference type="GeneID" id="36409316"/>
<name>A0A0N7L6D7_PLAHL</name>
<protein>
    <submittedName>
        <fullName evidence="1">Uncharacterized protein</fullName>
    </submittedName>
</protein>
<organism evidence="1 2">
    <name type="scientific">Plasmopara halstedii</name>
    <name type="common">Downy mildew of sunflower</name>
    <dbReference type="NCBI Taxonomy" id="4781"/>
    <lineage>
        <taxon>Eukaryota</taxon>
        <taxon>Sar</taxon>
        <taxon>Stramenopiles</taxon>
        <taxon>Oomycota</taxon>
        <taxon>Peronosporomycetes</taxon>
        <taxon>Peronosporales</taxon>
        <taxon>Peronosporaceae</taxon>
        <taxon>Plasmopara</taxon>
    </lineage>
</organism>
<keyword evidence="2" id="KW-1185">Reference proteome</keyword>
<accession>A0A0N7L6D7</accession>
<dbReference type="RefSeq" id="XP_024580356.1">
    <property type="nucleotide sequence ID" value="XM_024730040.1"/>
</dbReference>
<dbReference type="Proteomes" id="UP000054928">
    <property type="component" value="Unassembled WGS sequence"/>
</dbReference>
<dbReference type="AlphaFoldDB" id="A0A0N7L6D7"/>
<proteinExistence type="predicted"/>
<evidence type="ECO:0000313" key="1">
    <source>
        <dbReference type="EMBL" id="CEG43987.1"/>
    </source>
</evidence>
<evidence type="ECO:0000313" key="2">
    <source>
        <dbReference type="Proteomes" id="UP000054928"/>
    </source>
</evidence>
<reference evidence="2" key="1">
    <citation type="submission" date="2014-09" db="EMBL/GenBank/DDBJ databases">
        <authorList>
            <person name="Sharma Rahul"/>
            <person name="Thines Marco"/>
        </authorList>
    </citation>
    <scope>NUCLEOTIDE SEQUENCE [LARGE SCALE GENOMIC DNA]</scope>
</reference>
<sequence length="64" mass="7437">MMKLAIINLTLKIIVEKTTKIAVEPTGYFYEEHPDFFQKCEVKNHIDVMRTYMTLSVPMSTLAI</sequence>
<dbReference type="EMBL" id="CCYD01000810">
    <property type="protein sequence ID" value="CEG43987.1"/>
    <property type="molecule type" value="Genomic_DNA"/>
</dbReference>